<comment type="cofactor">
    <cofactor evidence="2">
        <name>Mg(2+)</name>
        <dbReference type="ChEBI" id="CHEBI:18420"/>
    </cofactor>
    <text evidence="2">Binds 2 magnesium ions per subunit.</text>
</comment>
<evidence type="ECO:0000256" key="2">
    <source>
        <dbReference type="HAMAP-Rule" id="MF_01139"/>
    </source>
</evidence>
<dbReference type="GO" id="GO:0016094">
    <property type="term" value="P:polyprenol biosynthetic process"/>
    <property type="evidence" value="ECO:0007669"/>
    <property type="project" value="TreeGrafter"/>
</dbReference>
<feature type="binding site" evidence="2">
    <location>
        <position position="44"/>
    </location>
    <ligand>
        <name>substrate</name>
    </ligand>
</feature>
<evidence type="ECO:0000313" key="4">
    <source>
        <dbReference type="Proteomes" id="UP000051861"/>
    </source>
</evidence>
<feature type="binding site" evidence="2">
    <location>
        <position position="32"/>
    </location>
    <ligand>
        <name>substrate</name>
    </ligand>
</feature>
<dbReference type="EC" id="2.5.1.-" evidence="2"/>
<name>A0A0S7Y1I5_UNCSA</name>
<dbReference type="InterPro" id="IPR001441">
    <property type="entry name" value="UPP_synth-like"/>
</dbReference>
<keyword evidence="2" id="KW-0479">Metal-binding</keyword>
<dbReference type="PATRIC" id="fig|1703775.3.peg.2269"/>
<feature type="active site" evidence="2">
    <location>
        <position position="27"/>
    </location>
</feature>
<feature type="binding site" evidence="2">
    <location>
        <position position="40"/>
    </location>
    <ligand>
        <name>substrate</name>
    </ligand>
</feature>
<dbReference type="Proteomes" id="UP000051861">
    <property type="component" value="Unassembled WGS sequence"/>
</dbReference>
<dbReference type="GO" id="GO:0045547">
    <property type="term" value="F:ditrans,polycis-polyprenyl diphosphate synthase [(2E,6E)-farnesyl diphosphate specific] activity"/>
    <property type="evidence" value="ECO:0007669"/>
    <property type="project" value="TreeGrafter"/>
</dbReference>
<feature type="binding site" evidence="2">
    <location>
        <position position="214"/>
    </location>
    <ligand>
        <name>Mg(2+)</name>
        <dbReference type="ChEBI" id="CHEBI:18420"/>
    </ligand>
</feature>
<feature type="binding site" evidence="2">
    <location>
        <position position="195"/>
    </location>
    <ligand>
        <name>substrate</name>
    </ligand>
</feature>
<feature type="binding site" evidence="2">
    <location>
        <position position="76"/>
    </location>
    <ligand>
        <name>substrate</name>
    </ligand>
</feature>
<keyword evidence="1 2" id="KW-0808">Transferase</keyword>
<dbReference type="GO" id="GO:0000287">
    <property type="term" value="F:magnesium ion binding"/>
    <property type="evidence" value="ECO:0007669"/>
    <property type="project" value="UniProtKB-UniRule"/>
</dbReference>
<dbReference type="PANTHER" id="PTHR10291:SF0">
    <property type="entry name" value="DEHYDRODOLICHYL DIPHOSPHATE SYNTHASE 2"/>
    <property type="match status" value="1"/>
</dbReference>
<reference evidence="3 4" key="1">
    <citation type="journal article" date="2015" name="Microbiome">
        <title>Genomic resolution of linkages in carbon, nitrogen, and sulfur cycling among widespread estuary sediment bacteria.</title>
        <authorList>
            <person name="Baker B.J."/>
            <person name="Lazar C.S."/>
            <person name="Teske A.P."/>
            <person name="Dick G.J."/>
        </authorList>
    </citation>
    <scope>NUCLEOTIDE SEQUENCE [LARGE SCALE GENOMIC DNA]</scope>
    <source>
        <strain evidence="3">DG_54_3</strain>
    </source>
</reference>
<feature type="binding site" evidence="2">
    <location>
        <begin position="201"/>
        <end position="203"/>
    </location>
    <ligand>
        <name>substrate</name>
    </ligand>
</feature>
<dbReference type="PANTHER" id="PTHR10291">
    <property type="entry name" value="DEHYDRODOLICHYL DIPHOSPHATE SYNTHASE FAMILY MEMBER"/>
    <property type="match status" value="1"/>
</dbReference>
<comment type="caution">
    <text evidence="3">The sequence shown here is derived from an EMBL/GenBank/DDBJ whole genome shotgun (WGS) entry which is preliminary data.</text>
</comment>
<feature type="binding site" evidence="2">
    <location>
        <position position="27"/>
    </location>
    <ligand>
        <name>Mg(2+)</name>
        <dbReference type="ChEBI" id="CHEBI:18420"/>
    </ligand>
</feature>
<comment type="subunit">
    <text evidence="2">Homodimer.</text>
</comment>
<sequence length="251" mass="29090">MSKEAERVKQTILKKGKLPEHIAIIMDGNGRWARKRGLPRIAGHTAGVKTVKRVVRAAGEIGLKFLTLYTFSAENWKRPREEVSAIMKLLEQTTRREIDELDKNNVRLITTGRIEELSPRRRAILEKATQKTKDNTGLTLNLALSYSGRIEILDAIKRIAQHVKDDKIRTTDIDENLFSQYLYTKHLPDPDLLIRTSGEMRISNFLLWQTSYTELYVTQVLWPDFSVGDFYRAILDYQERERRFGKLSGKK</sequence>
<comment type="similarity">
    <text evidence="2">Belongs to the UPP synthase family.</text>
</comment>
<dbReference type="CDD" id="cd00475">
    <property type="entry name" value="Cis_IPPS"/>
    <property type="match status" value="1"/>
</dbReference>
<dbReference type="SUPFAM" id="SSF64005">
    <property type="entry name" value="Undecaprenyl diphosphate synthase"/>
    <property type="match status" value="1"/>
</dbReference>
<dbReference type="FunFam" id="3.40.1180.10:FF:000001">
    <property type="entry name" value="(2E,6E)-farnesyl-diphosphate-specific ditrans,polycis-undecaprenyl-diphosphate synthase"/>
    <property type="match status" value="1"/>
</dbReference>
<dbReference type="Pfam" id="PF01255">
    <property type="entry name" value="Prenyltransf"/>
    <property type="match status" value="1"/>
</dbReference>
<dbReference type="NCBIfam" id="TIGR00055">
    <property type="entry name" value="uppS"/>
    <property type="match status" value="1"/>
</dbReference>
<dbReference type="InterPro" id="IPR036424">
    <property type="entry name" value="UPP_synth-like_sf"/>
</dbReference>
<dbReference type="PROSITE" id="PS01066">
    <property type="entry name" value="UPP_SYNTHASE"/>
    <property type="match status" value="1"/>
</dbReference>
<dbReference type="EMBL" id="LIZX01000047">
    <property type="protein sequence ID" value="KPJ68625.1"/>
    <property type="molecule type" value="Genomic_DNA"/>
</dbReference>
<dbReference type="InterPro" id="IPR018520">
    <property type="entry name" value="UPP_synth-like_CS"/>
</dbReference>
<feature type="binding site" evidence="2">
    <location>
        <begin position="72"/>
        <end position="74"/>
    </location>
    <ligand>
        <name>substrate</name>
    </ligand>
</feature>
<dbReference type="AlphaFoldDB" id="A0A0S7Y1I5"/>
<evidence type="ECO:0000256" key="1">
    <source>
        <dbReference type="ARBA" id="ARBA00022679"/>
    </source>
</evidence>
<dbReference type="HAMAP" id="MF_01139">
    <property type="entry name" value="ISPT"/>
    <property type="match status" value="1"/>
</dbReference>
<feature type="binding site" evidence="2">
    <location>
        <begin position="28"/>
        <end position="31"/>
    </location>
    <ligand>
        <name>substrate</name>
    </ligand>
</feature>
<dbReference type="NCBIfam" id="NF011405">
    <property type="entry name" value="PRK14830.1"/>
    <property type="match status" value="1"/>
</dbReference>
<evidence type="ECO:0000313" key="3">
    <source>
        <dbReference type="EMBL" id="KPJ68625.1"/>
    </source>
</evidence>
<organism evidence="3 4">
    <name type="scientific">candidate division WOR-1 bacterium DG_54_3</name>
    <dbReference type="NCBI Taxonomy" id="1703775"/>
    <lineage>
        <taxon>Bacteria</taxon>
        <taxon>Bacillati</taxon>
        <taxon>Saganbacteria</taxon>
    </lineage>
</organism>
<protein>
    <recommendedName>
        <fullName evidence="2">Isoprenyl transferase</fullName>
        <ecNumber evidence="2">2.5.1.-</ecNumber>
    </recommendedName>
</protein>
<feature type="active site" description="Proton acceptor" evidence="2">
    <location>
        <position position="75"/>
    </location>
</feature>
<accession>A0A0S7Y1I5</accession>
<comment type="function">
    <text evidence="2">Catalyzes the condensation of isopentenyl diphosphate (IPP) with allylic pyrophosphates generating different type of terpenoids.</text>
</comment>
<dbReference type="Gene3D" id="3.40.1180.10">
    <property type="entry name" value="Decaprenyl diphosphate synthase-like"/>
    <property type="match status" value="1"/>
</dbReference>
<keyword evidence="2" id="KW-0460">Magnesium</keyword>
<gene>
    <name evidence="3" type="ORF">AMJ44_06020</name>
</gene>
<feature type="binding site" evidence="2">
    <location>
        <position position="78"/>
    </location>
    <ligand>
        <name>substrate</name>
    </ligand>
</feature>
<proteinExistence type="inferred from homology"/>